<gene>
    <name evidence="2" type="ORF">MUCCIDRAFT_168028</name>
</gene>
<proteinExistence type="predicted"/>
<keyword evidence="3" id="KW-1185">Reference proteome</keyword>
<protein>
    <submittedName>
        <fullName evidence="2">Uncharacterized protein</fullName>
    </submittedName>
</protein>
<evidence type="ECO:0000313" key="3">
    <source>
        <dbReference type="Proteomes" id="UP000077051"/>
    </source>
</evidence>
<feature type="compositionally biased region" description="Polar residues" evidence="1">
    <location>
        <begin position="27"/>
        <end position="43"/>
    </location>
</feature>
<evidence type="ECO:0000313" key="2">
    <source>
        <dbReference type="EMBL" id="OAC97871.1"/>
    </source>
</evidence>
<reference evidence="2 3" key="1">
    <citation type="submission" date="2015-06" db="EMBL/GenBank/DDBJ databases">
        <title>Expansion of signal transduction pathways in fungi by whole-genome duplication.</title>
        <authorList>
            <consortium name="DOE Joint Genome Institute"/>
            <person name="Corrochano L.M."/>
            <person name="Kuo A."/>
            <person name="Marcet-Houben M."/>
            <person name="Polaino S."/>
            <person name="Salamov A."/>
            <person name="Villalobos J.M."/>
            <person name="Alvarez M.I."/>
            <person name="Avalos J."/>
            <person name="Benito E.P."/>
            <person name="Benoit I."/>
            <person name="Burger G."/>
            <person name="Camino L.P."/>
            <person name="Canovas D."/>
            <person name="Cerda-Olmedo E."/>
            <person name="Cheng J.-F."/>
            <person name="Dominguez A."/>
            <person name="Elias M."/>
            <person name="Eslava A.P."/>
            <person name="Glaser F."/>
            <person name="Grimwood J."/>
            <person name="Gutierrez G."/>
            <person name="Heitman J."/>
            <person name="Henrissat B."/>
            <person name="Iturriaga E.A."/>
            <person name="Lang B.F."/>
            <person name="Lavin J.L."/>
            <person name="Lee S."/>
            <person name="Li W."/>
            <person name="Lindquist E."/>
            <person name="Lopez-Garcia S."/>
            <person name="Luque E.M."/>
            <person name="Marcos A.T."/>
            <person name="Martin J."/>
            <person name="Mccluskey K."/>
            <person name="Medina H.R."/>
            <person name="Miralles-Duran A."/>
            <person name="Miyazaki A."/>
            <person name="Munoz-Torres E."/>
            <person name="Oguiza J.A."/>
            <person name="Ohm R."/>
            <person name="Olmedo M."/>
            <person name="Orejas M."/>
            <person name="Ortiz-Castellanos L."/>
            <person name="Pisabarro A.G."/>
            <person name="Rodriguez-Romero J."/>
            <person name="Ruiz-Herrera J."/>
            <person name="Ruiz-Vazquez R."/>
            <person name="Sanz C."/>
            <person name="Schackwitz W."/>
            <person name="Schmutz J."/>
            <person name="Shahriari M."/>
            <person name="Shelest E."/>
            <person name="Silva-Franco F."/>
            <person name="Soanes D."/>
            <person name="Syed K."/>
            <person name="Tagua V.G."/>
            <person name="Talbot N.J."/>
            <person name="Thon M."/>
            <person name="De Vries R.P."/>
            <person name="Wiebenga A."/>
            <person name="Yadav J.S."/>
            <person name="Braun E.L."/>
            <person name="Baker S."/>
            <person name="Garre V."/>
            <person name="Horwitz B."/>
            <person name="Torres-Martinez S."/>
            <person name="Idnurm A."/>
            <person name="Herrera-Estrella A."/>
            <person name="Gabaldon T."/>
            <person name="Grigoriev I.V."/>
        </authorList>
    </citation>
    <scope>NUCLEOTIDE SEQUENCE [LARGE SCALE GENOMIC DNA]</scope>
    <source>
        <strain evidence="2 3">CBS 277.49</strain>
    </source>
</reference>
<comment type="caution">
    <text evidence="2">The sequence shown here is derived from an EMBL/GenBank/DDBJ whole genome shotgun (WGS) entry which is preliminary data.</text>
</comment>
<name>A0A168GNG3_MUCCL</name>
<dbReference type="AlphaFoldDB" id="A0A168GNG3"/>
<accession>A0A168GNG3</accession>
<dbReference type="VEuPathDB" id="FungiDB:MUCCIDRAFT_168028"/>
<sequence length="124" mass="13680">MEKYCPRYKELSEILGDRCRPAARPYNTGQSSNELIASGSTESTMDDFSRENEAGPLTVHRVVPGGSKDATDKRAGKQKLISNIALGNPPRRSPVQVVAEEYLGKSLAIKKKEAQARLMIDFIK</sequence>
<dbReference type="EMBL" id="AMYB01000012">
    <property type="protein sequence ID" value="OAC97871.1"/>
    <property type="molecule type" value="Genomic_DNA"/>
</dbReference>
<dbReference type="OrthoDB" id="2285888at2759"/>
<dbReference type="Proteomes" id="UP000077051">
    <property type="component" value="Unassembled WGS sequence"/>
</dbReference>
<organism evidence="2 3">
    <name type="scientific">Mucor lusitanicus CBS 277.49</name>
    <dbReference type="NCBI Taxonomy" id="747725"/>
    <lineage>
        <taxon>Eukaryota</taxon>
        <taxon>Fungi</taxon>
        <taxon>Fungi incertae sedis</taxon>
        <taxon>Mucoromycota</taxon>
        <taxon>Mucoromycotina</taxon>
        <taxon>Mucoromycetes</taxon>
        <taxon>Mucorales</taxon>
        <taxon>Mucorineae</taxon>
        <taxon>Mucoraceae</taxon>
        <taxon>Mucor</taxon>
    </lineage>
</organism>
<evidence type="ECO:0000256" key="1">
    <source>
        <dbReference type="SAM" id="MobiDB-lite"/>
    </source>
</evidence>
<feature type="region of interest" description="Disordered" evidence="1">
    <location>
        <begin position="20"/>
        <end position="76"/>
    </location>
</feature>